<dbReference type="EMBL" id="CP000155">
    <property type="protein sequence ID" value="ABC30357.1"/>
    <property type="molecule type" value="Genomic_DNA"/>
</dbReference>
<reference evidence="1 2" key="1">
    <citation type="journal article" date="2005" name="Nucleic Acids Res.">
        <title>Genomic blueprint of Hahella chejuensis, a marine microbe producing an algicidal agent.</title>
        <authorList>
            <person name="Jeong H."/>
            <person name="Yim J.H."/>
            <person name="Lee C."/>
            <person name="Choi S.-H."/>
            <person name="Park Y.K."/>
            <person name="Yoon S.H."/>
            <person name="Hur C.-G."/>
            <person name="Kang H.-Y."/>
            <person name="Kim D."/>
            <person name="Lee H.H."/>
            <person name="Park K.H."/>
            <person name="Park S.-H."/>
            <person name="Park H.-S."/>
            <person name="Lee H.K."/>
            <person name="Oh T.K."/>
            <person name="Kim J.F."/>
        </authorList>
    </citation>
    <scope>NUCLEOTIDE SEQUENCE [LARGE SCALE GENOMIC DNA]</scope>
    <source>
        <strain evidence="1 2">KCTC 2396</strain>
    </source>
</reference>
<evidence type="ECO:0000313" key="1">
    <source>
        <dbReference type="EMBL" id="ABC30357.1"/>
    </source>
</evidence>
<gene>
    <name evidence="1" type="ordered locus">HCH_03617</name>
</gene>
<dbReference type="eggNOG" id="COG4870">
    <property type="taxonomic scope" value="Bacteria"/>
</dbReference>
<protein>
    <submittedName>
        <fullName evidence="1">Uncharacterized protein</fullName>
    </submittedName>
</protein>
<dbReference type="STRING" id="349521.HCH_03617"/>
<proteinExistence type="predicted"/>
<name>Q2SG67_HAHCH</name>
<evidence type="ECO:0000313" key="2">
    <source>
        <dbReference type="Proteomes" id="UP000000238"/>
    </source>
</evidence>
<organism evidence="1 2">
    <name type="scientific">Hahella chejuensis (strain KCTC 2396)</name>
    <dbReference type="NCBI Taxonomy" id="349521"/>
    <lineage>
        <taxon>Bacteria</taxon>
        <taxon>Pseudomonadati</taxon>
        <taxon>Pseudomonadota</taxon>
        <taxon>Gammaproteobacteria</taxon>
        <taxon>Oceanospirillales</taxon>
        <taxon>Hahellaceae</taxon>
        <taxon>Hahella</taxon>
    </lineage>
</organism>
<accession>Q2SG67</accession>
<dbReference type="KEGG" id="hch:HCH_03617"/>
<dbReference type="HOGENOM" id="CLU_530874_0_0_6"/>
<dbReference type="Proteomes" id="UP000000238">
    <property type="component" value="Chromosome"/>
</dbReference>
<dbReference type="AlphaFoldDB" id="Q2SG67"/>
<keyword evidence="2" id="KW-1185">Reference proteome</keyword>
<sequence length="537" mass="59557">MNLRCYGWRLQRTCHGRVSLKEVRMFISKNHIIHLADGRLQPASNTSAADVRNILRQALQKNPAAGIVVHFHGGLVSENSARETAEQRLYPLYAAKAGAYPIFFVWESGFFEAPMNNLKEIANEKIFKEFVKKASEWVLKKLPSGVGVKGAGGVGLNEVSLQQEFDDWFAGRRETLPDALHQSADLSDAVIAINTRSVALDEDELRAEIADSIEGDPVFQEAVTEVYNGLHPRNSLQPATKGEGTKAAANSQISKEAADRLFEPHPTDATRGFGAIAWWKVAKVVATIVLRVIRRYRAGRAHGAYVTLVEEALRELYIDKIGRSVWWDRMKKDTADAFTEGNEYGGHAFLLALKEELEGVQSPPRITLVGHSTGAIYICHLLKSAARLLPNQQFDVVFEAPAVTHALMAATIAEHGGRISHFRQFAMCDEREAGDILVPILYRSSLLYFVSGMLENEPDEPLVGMQRYLSESDVYNADMFPNIQACREFYGKYPNSLIWSPSAAGDGRNSDGRKHGDFDDADDSTMASVAHILQHGF</sequence>